<comment type="subcellular location">
    <subcellularLocation>
        <location evidence="6">Cytoplasm</location>
    </subcellularLocation>
</comment>
<keyword evidence="6" id="KW-0963">Cytoplasm</keyword>
<evidence type="ECO:0000256" key="3">
    <source>
        <dbReference type="ARBA" id="ARBA00022603"/>
    </source>
</evidence>
<proteinExistence type="inferred from homology"/>
<dbReference type="Proteomes" id="UP000509623">
    <property type="component" value="Chromosome"/>
</dbReference>
<dbReference type="RefSeq" id="WP_086036113.1">
    <property type="nucleotide sequence ID" value="NZ_CP046051.1"/>
</dbReference>
<feature type="binding site" evidence="6">
    <location>
        <position position="107"/>
    </location>
    <ligand>
        <name>S-adenosyl-L-methionine</name>
        <dbReference type="ChEBI" id="CHEBI:59789"/>
    </ligand>
</feature>
<sequence length="318" mass="35004">MEFEHIPVLFHETIESLAVQPDGRYIDGTAGGGGHSGAILKQLTGTGRLLSIDRDPDAIAACRERFADNPHSILRQGNFSDMLTLAEEEKMLPVNGVLLDLGVSSHQLDDAERGFSYHQDAPLDMRMSQSGPSAADLVNTLPWQQLAEILSRYGEERFAARIAQNIVREREKQPIQTTCQLAQLVKDSIPAAARRRPGHHPARKTFQALRIAVNGELDALQAGLTAAFDALEPGGRLCVITFQSLEDRIVKHQMAEWCKGCTCPPDFPVCVCGKKPRAELLYHKGLTPNEAELAKNPRSRSARLRVCTKLPESKKSAL</sequence>
<dbReference type="KEGG" id="clf:GJQ69_03145"/>
<evidence type="ECO:0000313" key="10">
    <source>
        <dbReference type="Proteomes" id="UP000509623"/>
    </source>
</evidence>
<dbReference type="InterPro" id="IPR002903">
    <property type="entry name" value="RsmH"/>
</dbReference>
<dbReference type="PANTHER" id="PTHR11265">
    <property type="entry name" value="S-ADENOSYL-METHYLTRANSFERASE MRAW"/>
    <property type="match status" value="1"/>
</dbReference>
<dbReference type="PANTHER" id="PTHR11265:SF0">
    <property type="entry name" value="12S RRNA N4-METHYLCYTIDINE METHYLTRANSFERASE"/>
    <property type="match status" value="1"/>
</dbReference>
<evidence type="ECO:0000313" key="8">
    <source>
        <dbReference type="EMBL" id="QKO29755.1"/>
    </source>
</evidence>
<dbReference type="EMBL" id="CP046161">
    <property type="protein sequence ID" value="QKO29755.1"/>
    <property type="molecule type" value="Genomic_DNA"/>
</dbReference>
<evidence type="ECO:0000256" key="2">
    <source>
        <dbReference type="ARBA" id="ARBA00022552"/>
    </source>
</evidence>
<feature type="binding site" evidence="6">
    <location>
        <begin position="33"/>
        <end position="35"/>
    </location>
    <ligand>
        <name>S-adenosyl-L-methionine</name>
        <dbReference type="ChEBI" id="CHEBI:59789"/>
    </ligand>
</feature>
<keyword evidence="4 6" id="KW-0808">Transferase</keyword>
<protein>
    <recommendedName>
        <fullName evidence="6">Ribosomal RNA small subunit methyltransferase H</fullName>
        <ecNumber evidence="6">2.1.1.199</ecNumber>
    </recommendedName>
    <alternativeName>
        <fullName evidence="6">16S rRNA m(4)C1402 methyltransferase</fullName>
    </alternativeName>
    <alternativeName>
        <fullName evidence="6">rRNA (cytosine-N(4)-)-methyltransferase RsmH</fullName>
    </alternativeName>
</protein>
<gene>
    <name evidence="6 7" type="primary">rsmH</name>
    <name evidence="7" type="ORF">GJQ69_03145</name>
    <name evidence="8" type="ORF">GKP14_01220</name>
</gene>
<comment type="function">
    <text evidence="6">Specifically methylates the N4 position of cytidine in position 1402 (C1402) of 16S rRNA.</text>
</comment>
<evidence type="ECO:0000313" key="7">
    <source>
        <dbReference type="EMBL" id="QKN23569.1"/>
    </source>
</evidence>
<dbReference type="SUPFAM" id="SSF81799">
    <property type="entry name" value="Putative methyltransferase TM0872, insert domain"/>
    <property type="match status" value="1"/>
</dbReference>
<reference evidence="8" key="3">
    <citation type="journal article" date="2022" name="Int. J. Syst. Evol. Microbiol.">
        <title>Caproicibacterium lactatifermentans sp. nov., isolated from pit clay used for the production of Chinese strong aroma-type liquor.</title>
        <authorList>
            <person name="Wang H."/>
            <person name="Gu Y."/>
            <person name="Zhao D."/>
            <person name="Qiao Z."/>
            <person name="Zheng J."/>
            <person name="Gao J."/>
            <person name="Ren C."/>
            <person name="Xu Y."/>
        </authorList>
    </citation>
    <scope>NUCLEOTIDE SEQUENCE</scope>
    <source>
        <strain evidence="8">JNU-WLY1368</strain>
    </source>
</reference>
<feature type="binding site" evidence="6">
    <location>
        <position position="100"/>
    </location>
    <ligand>
        <name>S-adenosyl-L-methionine</name>
        <dbReference type="ChEBI" id="CHEBI:59789"/>
    </ligand>
</feature>
<evidence type="ECO:0000256" key="5">
    <source>
        <dbReference type="ARBA" id="ARBA00022691"/>
    </source>
</evidence>
<evidence type="ECO:0000256" key="6">
    <source>
        <dbReference type="HAMAP-Rule" id="MF_01007"/>
    </source>
</evidence>
<dbReference type="NCBIfam" id="TIGR00006">
    <property type="entry name" value="16S rRNA (cytosine(1402)-N(4))-methyltransferase RsmH"/>
    <property type="match status" value="1"/>
</dbReference>
<reference evidence="9 10" key="1">
    <citation type="submission" date="2019-11" db="EMBL/GenBank/DDBJ databases">
        <authorList>
            <person name="Ren C."/>
            <person name="Wang H."/>
            <person name="Xu Y."/>
        </authorList>
    </citation>
    <scope>NUCLEOTIDE SEQUENCE [LARGE SCALE GENOMIC DNA]</scope>
    <source>
        <strain evidence="10">JNU-WLY1368</strain>
        <strain evidence="7 9">LBM 19010</strain>
    </source>
</reference>
<comment type="similarity">
    <text evidence="1 6">Belongs to the methyltransferase superfamily. RsmH family.</text>
</comment>
<evidence type="ECO:0000256" key="1">
    <source>
        <dbReference type="ARBA" id="ARBA00010396"/>
    </source>
</evidence>
<dbReference type="GO" id="GO:0070475">
    <property type="term" value="P:rRNA base methylation"/>
    <property type="evidence" value="ECO:0007669"/>
    <property type="project" value="UniProtKB-UniRule"/>
</dbReference>
<dbReference type="EC" id="2.1.1.199" evidence="6"/>
<keyword evidence="2 6" id="KW-0698">rRNA processing</keyword>
<evidence type="ECO:0000313" key="9">
    <source>
        <dbReference type="Proteomes" id="UP000501316"/>
    </source>
</evidence>
<dbReference type="Gene3D" id="3.40.50.150">
    <property type="entry name" value="Vaccinia Virus protein VP39"/>
    <property type="match status" value="1"/>
</dbReference>
<dbReference type="HAMAP" id="MF_01007">
    <property type="entry name" value="16SrRNA_methyltr_H"/>
    <property type="match status" value="1"/>
</dbReference>
<dbReference type="AlphaFoldDB" id="A0A859DPV9"/>
<keyword evidence="5 6" id="KW-0949">S-adenosyl-L-methionine</keyword>
<dbReference type="GO" id="GO:0071424">
    <property type="term" value="F:rRNA (cytosine-N4-)-methyltransferase activity"/>
    <property type="evidence" value="ECO:0007669"/>
    <property type="project" value="UniProtKB-UniRule"/>
</dbReference>
<dbReference type="EMBL" id="CP046051">
    <property type="protein sequence ID" value="QKN23569.1"/>
    <property type="molecule type" value="Genomic_DNA"/>
</dbReference>
<feature type="binding site" evidence="6">
    <location>
        <position position="79"/>
    </location>
    <ligand>
        <name>S-adenosyl-L-methionine</name>
        <dbReference type="ChEBI" id="CHEBI:59789"/>
    </ligand>
</feature>
<reference evidence="8" key="2">
    <citation type="journal article" date="2021" name="Appl. Environ. Microbiol.">
        <title>Adaptability of a Caproate-Producing Bacterium Contributes to Its Dominance in an Anaerobic Fermentation System.</title>
        <authorList>
            <person name="Wang H."/>
            <person name="Gu Y."/>
            <person name="Zhou W."/>
            <person name="Zhao D."/>
            <person name="Qiao Z."/>
            <person name="Zheng J."/>
            <person name="Gao J."/>
            <person name="Chen X."/>
            <person name="Ren C."/>
            <person name="Xu Y."/>
        </authorList>
    </citation>
    <scope>NUCLEOTIDE SEQUENCE</scope>
    <source>
        <strain evidence="8">JNU-WLY1368</strain>
    </source>
</reference>
<accession>A0A859DPV9</accession>
<dbReference type="InterPro" id="IPR029063">
    <property type="entry name" value="SAM-dependent_MTases_sf"/>
</dbReference>
<dbReference type="Pfam" id="PF01795">
    <property type="entry name" value="Methyltransf_5"/>
    <property type="match status" value="1"/>
</dbReference>
<feature type="binding site" evidence="6">
    <location>
        <position position="53"/>
    </location>
    <ligand>
        <name>S-adenosyl-L-methionine</name>
        <dbReference type="ChEBI" id="CHEBI:59789"/>
    </ligand>
</feature>
<keyword evidence="3 6" id="KW-0489">Methyltransferase</keyword>
<dbReference type="PIRSF" id="PIRSF004486">
    <property type="entry name" value="MraW"/>
    <property type="match status" value="1"/>
</dbReference>
<comment type="catalytic activity">
    <reaction evidence="6">
        <text>cytidine(1402) in 16S rRNA + S-adenosyl-L-methionine = N(4)-methylcytidine(1402) in 16S rRNA + S-adenosyl-L-homocysteine + H(+)</text>
        <dbReference type="Rhea" id="RHEA:42928"/>
        <dbReference type="Rhea" id="RHEA-COMP:10286"/>
        <dbReference type="Rhea" id="RHEA-COMP:10287"/>
        <dbReference type="ChEBI" id="CHEBI:15378"/>
        <dbReference type="ChEBI" id="CHEBI:57856"/>
        <dbReference type="ChEBI" id="CHEBI:59789"/>
        <dbReference type="ChEBI" id="CHEBI:74506"/>
        <dbReference type="ChEBI" id="CHEBI:82748"/>
        <dbReference type="EC" id="2.1.1.199"/>
    </reaction>
</comment>
<evidence type="ECO:0000256" key="4">
    <source>
        <dbReference type="ARBA" id="ARBA00022679"/>
    </source>
</evidence>
<organism evidence="7 9">
    <name type="scientific">Caproicibacterium lactatifermentans</name>
    <dbReference type="NCBI Taxonomy" id="2666138"/>
    <lineage>
        <taxon>Bacteria</taxon>
        <taxon>Bacillati</taxon>
        <taxon>Bacillota</taxon>
        <taxon>Clostridia</taxon>
        <taxon>Eubacteriales</taxon>
        <taxon>Oscillospiraceae</taxon>
        <taxon>Caproicibacterium</taxon>
    </lineage>
</organism>
<keyword evidence="10" id="KW-1185">Reference proteome</keyword>
<dbReference type="Gene3D" id="1.10.150.170">
    <property type="entry name" value="Putative methyltransferase TM0872, insert domain"/>
    <property type="match status" value="1"/>
</dbReference>
<dbReference type="SUPFAM" id="SSF53335">
    <property type="entry name" value="S-adenosyl-L-methionine-dependent methyltransferases"/>
    <property type="match status" value="1"/>
</dbReference>
<dbReference type="Proteomes" id="UP000501316">
    <property type="component" value="Chromosome"/>
</dbReference>
<name>A0A859DPV9_9FIRM</name>
<dbReference type="InterPro" id="IPR023397">
    <property type="entry name" value="SAM-dep_MeTrfase_MraW_recog"/>
</dbReference>
<dbReference type="GO" id="GO:0005737">
    <property type="term" value="C:cytoplasm"/>
    <property type="evidence" value="ECO:0007669"/>
    <property type="project" value="UniProtKB-SubCell"/>
</dbReference>